<keyword evidence="7" id="KW-1133">Transmembrane helix</keyword>
<dbReference type="PANTHER" id="PTHR30176:SF3">
    <property type="entry name" value="FERREDOXIN-TYPE PROTEIN NAPH"/>
    <property type="match status" value="1"/>
</dbReference>
<dbReference type="Proteomes" id="UP000184480">
    <property type="component" value="Unassembled WGS sequence"/>
</dbReference>
<feature type="domain" description="4Fe-4S ferredoxin-type" evidence="8">
    <location>
        <begin position="277"/>
        <end position="303"/>
    </location>
</feature>
<keyword evidence="7" id="KW-0472">Membrane</keyword>
<dbReference type="SUPFAM" id="SSF54862">
    <property type="entry name" value="4Fe-4S ferredoxins"/>
    <property type="match status" value="1"/>
</dbReference>
<protein>
    <submittedName>
        <fullName evidence="9">4Fe-4S binding domain-containing protein</fullName>
    </submittedName>
</protein>
<evidence type="ECO:0000256" key="4">
    <source>
        <dbReference type="ARBA" id="ARBA00022982"/>
    </source>
</evidence>
<keyword evidence="4" id="KW-0249">Electron transport</keyword>
<accession>A0A1M5A0P7</accession>
<dbReference type="GO" id="GO:0005886">
    <property type="term" value="C:plasma membrane"/>
    <property type="evidence" value="ECO:0007669"/>
    <property type="project" value="TreeGrafter"/>
</dbReference>
<evidence type="ECO:0000256" key="7">
    <source>
        <dbReference type="SAM" id="Phobius"/>
    </source>
</evidence>
<dbReference type="RefSeq" id="WP_062182133.1">
    <property type="nucleotide sequence ID" value="NZ_BBXL01000015.1"/>
</dbReference>
<dbReference type="InterPro" id="IPR017896">
    <property type="entry name" value="4Fe4S_Fe-S-bd"/>
</dbReference>
<keyword evidence="2" id="KW-0004">4Fe-4S</keyword>
<dbReference type="OrthoDB" id="1091152at2"/>
<dbReference type="InterPro" id="IPR017900">
    <property type="entry name" value="4Fe4S_Fe_S_CS"/>
</dbReference>
<gene>
    <name evidence="9" type="ORF">SAMN05444362_104248</name>
</gene>
<name>A0A1M5A0P7_9BACT</name>
<dbReference type="EMBL" id="FQUC01000004">
    <property type="protein sequence ID" value="SHF23791.1"/>
    <property type="molecule type" value="Genomic_DNA"/>
</dbReference>
<keyword evidence="3" id="KW-0479">Metal-binding</keyword>
<dbReference type="AlphaFoldDB" id="A0A1M5A0P7"/>
<proteinExistence type="predicted"/>
<organism evidence="9 10">
    <name type="scientific">Dysgonomonas macrotermitis</name>
    <dbReference type="NCBI Taxonomy" id="1346286"/>
    <lineage>
        <taxon>Bacteria</taxon>
        <taxon>Pseudomonadati</taxon>
        <taxon>Bacteroidota</taxon>
        <taxon>Bacteroidia</taxon>
        <taxon>Bacteroidales</taxon>
        <taxon>Dysgonomonadaceae</taxon>
        <taxon>Dysgonomonas</taxon>
    </lineage>
</organism>
<evidence type="ECO:0000313" key="9">
    <source>
        <dbReference type="EMBL" id="SHF23791.1"/>
    </source>
</evidence>
<feature type="transmembrane region" description="Helical" evidence="7">
    <location>
        <begin position="199"/>
        <end position="220"/>
    </location>
</feature>
<dbReference type="Pfam" id="PF13187">
    <property type="entry name" value="Fer4_9"/>
    <property type="match status" value="1"/>
</dbReference>
<keyword evidence="1" id="KW-0813">Transport</keyword>
<evidence type="ECO:0000256" key="2">
    <source>
        <dbReference type="ARBA" id="ARBA00022485"/>
    </source>
</evidence>
<evidence type="ECO:0000256" key="3">
    <source>
        <dbReference type="ARBA" id="ARBA00022723"/>
    </source>
</evidence>
<reference evidence="10" key="1">
    <citation type="submission" date="2016-11" db="EMBL/GenBank/DDBJ databases">
        <authorList>
            <person name="Varghese N."/>
            <person name="Submissions S."/>
        </authorList>
    </citation>
    <scope>NUCLEOTIDE SEQUENCE [LARGE SCALE GENOMIC DNA]</scope>
    <source>
        <strain evidence="10">DSM 27370</strain>
    </source>
</reference>
<dbReference type="Pfam" id="PF12801">
    <property type="entry name" value="Fer4_5"/>
    <property type="match status" value="2"/>
</dbReference>
<dbReference type="PROSITE" id="PS51379">
    <property type="entry name" value="4FE4S_FER_2"/>
    <property type="match status" value="2"/>
</dbReference>
<dbReference type="GO" id="GO:0046872">
    <property type="term" value="F:metal ion binding"/>
    <property type="evidence" value="ECO:0007669"/>
    <property type="project" value="UniProtKB-KW"/>
</dbReference>
<feature type="transmembrane region" description="Helical" evidence="7">
    <location>
        <begin position="159"/>
        <end position="179"/>
    </location>
</feature>
<feature type="transmembrane region" description="Helical" evidence="7">
    <location>
        <begin position="12"/>
        <end position="43"/>
    </location>
</feature>
<dbReference type="GO" id="GO:0051539">
    <property type="term" value="F:4 iron, 4 sulfur cluster binding"/>
    <property type="evidence" value="ECO:0007669"/>
    <property type="project" value="UniProtKB-KW"/>
</dbReference>
<feature type="domain" description="4Fe-4S ferredoxin-type" evidence="8">
    <location>
        <begin position="246"/>
        <end position="275"/>
    </location>
</feature>
<sequence>MEKSLKRECFKNYIPLLIGIFVGISLYITVGWWGFLIIFPWIGGSISIGLHVSKDKKGKGKDLGRRITILMILPVFLIFLGVIQRENLQLEESVFYVLLFLSSGLFIRVLIHYAVAKLCGPLIWGRGFCGWACWTAAILDWLPIKENRVIPQKYTRIRYLTFTLSIFVPILFILGGYDWKYQHVNESGGIIQEGKQGALIWFFVGNALYYVVGIILAFSFKKKRAFCKIVCPVSLVMKPQTRIALIQPKPTENKCISCNLCNKNCPMDVDIVNYISEGKKVRSSECILCGMCTHVCPEMAIKI</sequence>
<keyword evidence="5" id="KW-0408">Iron</keyword>
<evidence type="ECO:0000256" key="1">
    <source>
        <dbReference type="ARBA" id="ARBA00022448"/>
    </source>
</evidence>
<dbReference type="STRING" id="1346286.SAMN05444362_104248"/>
<keyword evidence="6" id="KW-0411">Iron-sulfur</keyword>
<keyword evidence="10" id="KW-1185">Reference proteome</keyword>
<evidence type="ECO:0000313" key="10">
    <source>
        <dbReference type="Proteomes" id="UP000184480"/>
    </source>
</evidence>
<dbReference type="PROSITE" id="PS00198">
    <property type="entry name" value="4FE4S_FER_1"/>
    <property type="match status" value="1"/>
</dbReference>
<keyword evidence="7" id="KW-0812">Transmembrane</keyword>
<evidence type="ECO:0000256" key="6">
    <source>
        <dbReference type="ARBA" id="ARBA00023014"/>
    </source>
</evidence>
<feature type="transmembrane region" description="Helical" evidence="7">
    <location>
        <begin position="63"/>
        <end position="83"/>
    </location>
</feature>
<dbReference type="InterPro" id="IPR051684">
    <property type="entry name" value="Electron_Trans/Redox"/>
</dbReference>
<dbReference type="PANTHER" id="PTHR30176">
    <property type="entry name" value="FERREDOXIN-TYPE PROTEIN NAPH"/>
    <property type="match status" value="1"/>
</dbReference>
<feature type="transmembrane region" description="Helical" evidence="7">
    <location>
        <begin position="95"/>
        <end position="115"/>
    </location>
</feature>
<feature type="transmembrane region" description="Helical" evidence="7">
    <location>
        <begin position="121"/>
        <end position="139"/>
    </location>
</feature>
<dbReference type="Gene3D" id="3.30.70.20">
    <property type="match status" value="1"/>
</dbReference>
<evidence type="ECO:0000256" key="5">
    <source>
        <dbReference type="ARBA" id="ARBA00023004"/>
    </source>
</evidence>
<evidence type="ECO:0000259" key="8">
    <source>
        <dbReference type="PROSITE" id="PS51379"/>
    </source>
</evidence>